<feature type="compositionally biased region" description="Acidic residues" evidence="1">
    <location>
        <begin position="253"/>
        <end position="269"/>
    </location>
</feature>
<feature type="compositionally biased region" description="Gly residues" evidence="1">
    <location>
        <begin position="283"/>
        <end position="298"/>
    </location>
</feature>
<feature type="chain" id="PRO_5012487162" evidence="2">
    <location>
        <begin position="20"/>
        <end position="325"/>
    </location>
</feature>
<dbReference type="Proteomes" id="UP000198406">
    <property type="component" value="Unassembled WGS sequence"/>
</dbReference>
<evidence type="ECO:0000256" key="1">
    <source>
        <dbReference type="SAM" id="MobiDB-lite"/>
    </source>
</evidence>
<dbReference type="EMBL" id="BDSP01000055">
    <property type="protein sequence ID" value="GAX12818.1"/>
    <property type="molecule type" value="Genomic_DNA"/>
</dbReference>
<dbReference type="OrthoDB" id="49545at2759"/>
<feature type="region of interest" description="Disordered" evidence="1">
    <location>
        <begin position="248"/>
        <end position="325"/>
    </location>
</feature>
<evidence type="ECO:0000313" key="3">
    <source>
        <dbReference type="EMBL" id="GAX12818.1"/>
    </source>
</evidence>
<evidence type="ECO:0000313" key="4">
    <source>
        <dbReference type="Proteomes" id="UP000198406"/>
    </source>
</evidence>
<sequence>MNWATITFLLSGILLRSHSFQPPVCRRHIPFTNSLARQSCSALRATPQPPPSRRRRIRQWFQRKVGPIAVAVALTRASPVQARSNEVTHSLRPGMTQTQAQLLEEGALQASDLPVVERTASPSTTTTTPKTTKPSLDYGDIEDDDDDDDLLLDQTTTTTDAPKITATKRQFATYQSPNQHKGLTLKVGVAFFLPTYGTLIVREWYRRRREEAYVQKGLEILEAQKAEYFNITSSTQDSDVSDELKKLKNNETNAEDDEEDDDDDDEEDEPPRRRKDTPRKPSGDGGSPSSSGGGGGGSTDDKKDPGYGKPSDEDLDRLNKIFGKS</sequence>
<protein>
    <submittedName>
        <fullName evidence="3">Uncharacterized protein</fullName>
    </submittedName>
</protein>
<keyword evidence="4" id="KW-1185">Reference proteome</keyword>
<reference evidence="3 4" key="1">
    <citation type="journal article" date="2015" name="Plant Cell">
        <title>Oil accumulation by the oleaginous diatom Fistulifera solaris as revealed by the genome and transcriptome.</title>
        <authorList>
            <person name="Tanaka T."/>
            <person name="Maeda Y."/>
            <person name="Veluchamy A."/>
            <person name="Tanaka M."/>
            <person name="Abida H."/>
            <person name="Marechal E."/>
            <person name="Bowler C."/>
            <person name="Muto M."/>
            <person name="Sunaga Y."/>
            <person name="Tanaka M."/>
            <person name="Yoshino T."/>
            <person name="Taniguchi T."/>
            <person name="Fukuda Y."/>
            <person name="Nemoto M."/>
            <person name="Matsumoto M."/>
            <person name="Wong P.S."/>
            <person name="Aburatani S."/>
            <person name="Fujibuchi W."/>
        </authorList>
    </citation>
    <scope>NUCLEOTIDE SEQUENCE [LARGE SCALE GENOMIC DNA]</scope>
    <source>
        <strain evidence="3 4">JPCC DA0580</strain>
    </source>
</reference>
<name>A0A1Z5JGC4_FISSO</name>
<dbReference type="InParanoid" id="A0A1Z5JGC4"/>
<feature type="compositionally biased region" description="Acidic residues" evidence="1">
    <location>
        <begin position="139"/>
        <end position="151"/>
    </location>
</feature>
<accession>A0A1Z5JGC4</accession>
<keyword evidence="2" id="KW-0732">Signal</keyword>
<feature type="region of interest" description="Disordered" evidence="1">
    <location>
        <begin position="107"/>
        <end position="155"/>
    </location>
</feature>
<feature type="compositionally biased region" description="Low complexity" evidence="1">
    <location>
        <begin position="121"/>
        <end position="135"/>
    </location>
</feature>
<gene>
    <name evidence="3" type="ORF">FisN_15Hh297</name>
</gene>
<organism evidence="3 4">
    <name type="scientific">Fistulifera solaris</name>
    <name type="common">Oleaginous diatom</name>
    <dbReference type="NCBI Taxonomy" id="1519565"/>
    <lineage>
        <taxon>Eukaryota</taxon>
        <taxon>Sar</taxon>
        <taxon>Stramenopiles</taxon>
        <taxon>Ochrophyta</taxon>
        <taxon>Bacillariophyta</taxon>
        <taxon>Bacillariophyceae</taxon>
        <taxon>Bacillariophycidae</taxon>
        <taxon>Naviculales</taxon>
        <taxon>Naviculaceae</taxon>
        <taxon>Fistulifera</taxon>
    </lineage>
</organism>
<evidence type="ECO:0000256" key="2">
    <source>
        <dbReference type="SAM" id="SignalP"/>
    </source>
</evidence>
<dbReference type="AlphaFoldDB" id="A0A1Z5JGC4"/>
<feature type="signal peptide" evidence="2">
    <location>
        <begin position="1"/>
        <end position="19"/>
    </location>
</feature>
<proteinExistence type="predicted"/>
<feature type="compositionally biased region" description="Basic and acidic residues" evidence="1">
    <location>
        <begin position="299"/>
        <end position="319"/>
    </location>
</feature>
<comment type="caution">
    <text evidence="3">The sequence shown here is derived from an EMBL/GenBank/DDBJ whole genome shotgun (WGS) entry which is preliminary data.</text>
</comment>